<keyword evidence="2" id="KW-0677">Repeat</keyword>
<keyword evidence="4" id="KW-0472">Membrane</keyword>
<reference evidence="6 7" key="2">
    <citation type="submission" date="2016-08" db="EMBL/GenBank/DDBJ databases">
        <title>Pervasive Adenine N6-methylation of Active Genes in Fungi.</title>
        <authorList>
            <consortium name="DOE Joint Genome Institute"/>
            <person name="Mondo S.J."/>
            <person name="Dannebaum R.O."/>
            <person name="Kuo R.C."/>
            <person name="Labutti K."/>
            <person name="Haridas S."/>
            <person name="Kuo A."/>
            <person name="Salamov A."/>
            <person name="Ahrendt S.R."/>
            <person name="Lipzen A."/>
            <person name="Sullivan W."/>
            <person name="Andreopoulos W.B."/>
            <person name="Clum A."/>
            <person name="Lindquist E."/>
            <person name="Daum C."/>
            <person name="Ramamoorthy G.K."/>
            <person name="Gryganskyi A."/>
            <person name="Culley D."/>
            <person name="Magnuson J.K."/>
            <person name="James T.Y."/>
            <person name="O'Malley M.A."/>
            <person name="Stajich J.E."/>
            <person name="Spatafora J.W."/>
            <person name="Visel A."/>
            <person name="Grigoriev I.V."/>
        </authorList>
    </citation>
    <scope>NUCLEOTIDE SEQUENCE [LARGE SCALE GENOMIC DNA]</scope>
    <source>
        <strain evidence="7">finn</strain>
    </source>
</reference>
<dbReference type="InterPro" id="IPR051759">
    <property type="entry name" value="LIM-SH3_domain_protein"/>
</dbReference>
<dbReference type="AlphaFoldDB" id="A0A1Y1VM80"/>
<dbReference type="Pfam" id="PF00018">
    <property type="entry name" value="SH3_1"/>
    <property type="match status" value="1"/>
</dbReference>
<accession>A0A1Y1VM80</accession>
<dbReference type="STRING" id="1754191.A0A1Y1VM80"/>
<evidence type="ECO:0000259" key="5">
    <source>
        <dbReference type="PROSITE" id="PS50002"/>
    </source>
</evidence>
<proteinExistence type="predicted"/>
<gene>
    <name evidence="6" type="ORF">BCR36DRAFT_318200</name>
</gene>
<evidence type="ECO:0000256" key="4">
    <source>
        <dbReference type="SAM" id="Phobius"/>
    </source>
</evidence>
<dbReference type="SUPFAM" id="SSF50044">
    <property type="entry name" value="SH3-domain"/>
    <property type="match status" value="1"/>
</dbReference>
<dbReference type="InterPro" id="IPR032675">
    <property type="entry name" value="LRR_dom_sf"/>
</dbReference>
<reference evidence="6 7" key="1">
    <citation type="submission" date="2016-08" db="EMBL/GenBank/DDBJ databases">
        <title>Genomes of anaerobic fungi encode conserved fungal cellulosomes for biomass hydrolysis.</title>
        <authorList>
            <consortium name="DOE Joint Genome Institute"/>
            <person name="Haitjema C.H."/>
            <person name="Gilmore S.P."/>
            <person name="Henske J.K."/>
            <person name="Solomon K.V."/>
            <person name="De Groot R."/>
            <person name="Kuo A."/>
            <person name="Mondo S.J."/>
            <person name="Salamov A.A."/>
            <person name="Labutti K."/>
            <person name="Zhao Z."/>
            <person name="Chiniquy J."/>
            <person name="Barry K."/>
            <person name="Brewer H.M."/>
            <person name="Purvine S.O."/>
            <person name="Wright A.T."/>
            <person name="Boxma B."/>
            <person name="Van Alen T."/>
            <person name="Hackstein J.H."/>
            <person name="Baker S.E."/>
            <person name="Grigoriev I.V."/>
            <person name="O'Malley M.A."/>
        </authorList>
    </citation>
    <scope>NUCLEOTIDE SEQUENCE [LARGE SCALE GENOMIC DNA]</scope>
    <source>
        <strain evidence="7">finn</strain>
    </source>
</reference>
<feature type="transmembrane region" description="Helical" evidence="4">
    <location>
        <begin position="187"/>
        <end position="209"/>
    </location>
</feature>
<dbReference type="Gene3D" id="3.80.10.10">
    <property type="entry name" value="Ribonuclease Inhibitor"/>
    <property type="match status" value="1"/>
</dbReference>
<dbReference type="PANTHER" id="PTHR46218">
    <property type="entry name" value="LASP"/>
    <property type="match status" value="1"/>
</dbReference>
<protein>
    <recommendedName>
        <fullName evidence="5">SH3 domain-containing protein</fullName>
    </recommendedName>
</protein>
<name>A0A1Y1VM80_9FUNG</name>
<evidence type="ECO:0000313" key="6">
    <source>
        <dbReference type="EMBL" id="ORX58607.1"/>
    </source>
</evidence>
<comment type="caution">
    <text evidence="6">The sequence shown here is derived from an EMBL/GenBank/DDBJ whole genome shotgun (WGS) entry which is preliminary data.</text>
</comment>
<keyword evidence="1 3" id="KW-0728">SH3 domain</keyword>
<evidence type="ECO:0000256" key="3">
    <source>
        <dbReference type="PROSITE-ProRule" id="PRU00192"/>
    </source>
</evidence>
<feature type="domain" description="SH3" evidence="5">
    <location>
        <begin position="389"/>
        <end position="450"/>
    </location>
</feature>
<dbReference type="OrthoDB" id="2146336at2759"/>
<dbReference type="SUPFAM" id="SSF52058">
    <property type="entry name" value="L domain-like"/>
    <property type="match status" value="1"/>
</dbReference>
<keyword evidence="4" id="KW-1133">Transmembrane helix</keyword>
<dbReference type="InterPro" id="IPR036028">
    <property type="entry name" value="SH3-like_dom_sf"/>
</dbReference>
<evidence type="ECO:0000256" key="1">
    <source>
        <dbReference type="ARBA" id="ARBA00022443"/>
    </source>
</evidence>
<dbReference type="InterPro" id="IPR001452">
    <property type="entry name" value="SH3_domain"/>
</dbReference>
<dbReference type="EMBL" id="MCFH01000004">
    <property type="protein sequence ID" value="ORX58607.1"/>
    <property type="molecule type" value="Genomic_DNA"/>
</dbReference>
<dbReference type="PROSITE" id="PS50002">
    <property type="entry name" value="SH3"/>
    <property type="match status" value="1"/>
</dbReference>
<dbReference type="Proteomes" id="UP000193719">
    <property type="component" value="Unassembled WGS sequence"/>
</dbReference>
<sequence>MSDCVYFQTIIKELNPADTNTGDCCTWSMVGCDNNGNIEKIDFSNYNGISTVGPFPQTIAFLTHLREFSIRGQQNINDIYTLSTENLEKVDLSNSGISSANFPTFLYDATKLKELDISNTKITGMPQRAFQSNISGCNFSNTPICASYESSPYDFIPDVCKSSCKNGASGNFSNSFSNNGKSNGTKVWPYILIGVAALLIIGALGFFLMSRKGKKGGNNEDRKSILPIVKNEEKKEIEIEEEQVEINIKNEAPSAVSKPQISPFVASGPPAPASDINNEEIEEAAINNYNNAYGGNVSNNVTNEENINNTSNNQKDANTTFEQENIQAHPSLYNTMTTDNDDDDEQNSKIINQPILINAVKENPTLLRRKSSRRSNVKVDEKQKEPVDAPEELFVANWDYAPSLSDELELKAGDVIEIKKKFDDGWCNGYNRRTNKTGIVPLCYLKEYED</sequence>
<dbReference type="Gene3D" id="2.30.30.40">
    <property type="entry name" value="SH3 Domains"/>
    <property type="match status" value="1"/>
</dbReference>
<evidence type="ECO:0000313" key="7">
    <source>
        <dbReference type="Proteomes" id="UP000193719"/>
    </source>
</evidence>
<keyword evidence="4" id="KW-0812">Transmembrane</keyword>
<dbReference type="SMART" id="SM00326">
    <property type="entry name" value="SH3"/>
    <property type="match status" value="1"/>
</dbReference>
<dbReference type="CDD" id="cd00174">
    <property type="entry name" value="SH3"/>
    <property type="match status" value="1"/>
</dbReference>
<dbReference type="PANTHER" id="PTHR46218:SF4">
    <property type="entry name" value="LIM AND SH3 DOMAIN PROTEIN LASP"/>
    <property type="match status" value="1"/>
</dbReference>
<organism evidence="6 7">
    <name type="scientific">Piromyces finnis</name>
    <dbReference type="NCBI Taxonomy" id="1754191"/>
    <lineage>
        <taxon>Eukaryota</taxon>
        <taxon>Fungi</taxon>
        <taxon>Fungi incertae sedis</taxon>
        <taxon>Chytridiomycota</taxon>
        <taxon>Chytridiomycota incertae sedis</taxon>
        <taxon>Neocallimastigomycetes</taxon>
        <taxon>Neocallimastigales</taxon>
        <taxon>Neocallimastigaceae</taxon>
        <taxon>Piromyces</taxon>
    </lineage>
</organism>
<keyword evidence="7" id="KW-1185">Reference proteome</keyword>
<evidence type="ECO:0000256" key="2">
    <source>
        <dbReference type="ARBA" id="ARBA00022737"/>
    </source>
</evidence>